<evidence type="ECO:0000313" key="2">
    <source>
        <dbReference type="Proteomes" id="UP001432027"/>
    </source>
</evidence>
<dbReference type="GO" id="GO:1900449">
    <property type="term" value="P:regulation of glutamate receptor signaling pathway"/>
    <property type="evidence" value="ECO:0007669"/>
    <property type="project" value="InterPro"/>
</dbReference>
<name>A0AAV5SMD3_9BILA</name>
<dbReference type="EMBL" id="BTSX01000001">
    <property type="protein sequence ID" value="GMS80766.1"/>
    <property type="molecule type" value="Genomic_DNA"/>
</dbReference>
<gene>
    <name evidence="1" type="ORF">PENTCL1PPCAC_2941</name>
</gene>
<evidence type="ECO:0000313" key="1">
    <source>
        <dbReference type="EMBL" id="GMS80766.1"/>
    </source>
</evidence>
<protein>
    <recommendedName>
        <fullName evidence="3">DOMON domain-containing protein</fullName>
    </recommendedName>
</protein>
<dbReference type="InterPro" id="IPR042789">
    <property type="entry name" value="FRRS1L"/>
</dbReference>
<reference evidence="1" key="1">
    <citation type="submission" date="2023-10" db="EMBL/GenBank/DDBJ databases">
        <title>Genome assembly of Pristionchus species.</title>
        <authorList>
            <person name="Yoshida K."/>
            <person name="Sommer R.J."/>
        </authorList>
    </citation>
    <scope>NUCLEOTIDE SEQUENCE</scope>
    <source>
        <strain evidence="1">RS0144</strain>
    </source>
</reference>
<feature type="non-terminal residue" evidence="1">
    <location>
        <position position="1"/>
    </location>
</feature>
<keyword evidence="2" id="KW-1185">Reference proteome</keyword>
<sequence>LFQTVSAFSLRSLLQPISYVFTDPAVNINLNISDAPSPFDVSTCGRGKGCYLPNDCVPGANWLVCSLAFSFRPISAQSIEMELFATIDKDIKSDNFYVAVGFSDDAKMGDEPTTECSLLSSEKTPTVKASYNYFIFDENKRGVSNRRIEGEEGMRSRLFSSPEITTIDGMVYCKFIQNIGGLGNVPMEYLNTTVDTPFHFLLAKGDALPAGRGK</sequence>
<organism evidence="1 2">
    <name type="scientific">Pristionchus entomophagus</name>
    <dbReference type="NCBI Taxonomy" id="358040"/>
    <lineage>
        <taxon>Eukaryota</taxon>
        <taxon>Metazoa</taxon>
        <taxon>Ecdysozoa</taxon>
        <taxon>Nematoda</taxon>
        <taxon>Chromadorea</taxon>
        <taxon>Rhabditida</taxon>
        <taxon>Rhabditina</taxon>
        <taxon>Diplogasteromorpha</taxon>
        <taxon>Diplogasteroidea</taxon>
        <taxon>Neodiplogasteridae</taxon>
        <taxon>Pristionchus</taxon>
    </lineage>
</organism>
<dbReference type="Proteomes" id="UP001432027">
    <property type="component" value="Unassembled WGS sequence"/>
</dbReference>
<proteinExistence type="predicted"/>
<dbReference type="AlphaFoldDB" id="A0AAV5SMD3"/>
<dbReference type="PANTHER" id="PTHR46902:SF1">
    <property type="entry name" value="DOMON DOMAIN-CONTAINING PROTEIN FRRS1L"/>
    <property type="match status" value="1"/>
</dbReference>
<feature type="non-terminal residue" evidence="1">
    <location>
        <position position="214"/>
    </location>
</feature>
<dbReference type="PANTHER" id="PTHR46902">
    <property type="entry name" value="DOMON DOMAIN-CONTAINING PROTEIN FRRS1L"/>
    <property type="match status" value="1"/>
</dbReference>
<dbReference type="GO" id="GO:0099072">
    <property type="term" value="P:regulation of postsynaptic membrane neurotransmitter receptor levels"/>
    <property type="evidence" value="ECO:0007669"/>
    <property type="project" value="TreeGrafter"/>
</dbReference>
<accession>A0AAV5SMD3</accession>
<evidence type="ECO:0008006" key="3">
    <source>
        <dbReference type="Google" id="ProtNLM"/>
    </source>
</evidence>
<comment type="caution">
    <text evidence="1">The sequence shown here is derived from an EMBL/GenBank/DDBJ whole genome shotgun (WGS) entry which is preliminary data.</text>
</comment>